<keyword evidence="3" id="KW-1185">Reference proteome</keyword>
<dbReference type="Proteomes" id="UP000235786">
    <property type="component" value="Unassembled WGS sequence"/>
</dbReference>
<dbReference type="AlphaFoldDB" id="A0A2J6S3X6"/>
<proteinExistence type="predicted"/>
<reference evidence="2 3" key="1">
    <citation type="submission" date="2016-04" db="EMBL/GenBank/DDBJ databases">
        <title>A degradative enzymes factory behind the ericoid mycorrhizal symbiosis.</title>
        <authorList>
            <consortium name="DOE Joint Genome Institute"/>
            <person name="Martino E."/>
            <person name="Morin E."/>
            <person name="Grelet G."/>
            <person name="Kuo A."/>
            <person name="Kohler A."/>
            <person name="Daghino S."/>
            <person name="Barry K."/>
            <person name="Choi C."/>
            <person name="Cichocki N."/>
            <person name="Clum A."/>
            <person name="Copeland A."/>
            <person name="Hainaut M."/>
            <person name="Haridas S."/>
            <person name="Labutti K."/>
            <person name="Lindquist E."/>
            <person name="Lipzen A."/>
            <person name="Khouja H.-R."/>
            <person name="Murat C."/>
            <person name="Ohm R."/>
            <person name="Olson A."/>
            <person name="Spatafora J."/>
            <person name="Veneault-Fourrey C."/>
            <person name="Henrissat B."/>
            <person name="Grigoriev I."/>
            <person name="Martin F."/>
            <person name="Perotto S."/>
        </authorList>
    </citation>
    <scope>NUCLEOTIDE SEQUENCE [LARGE SCALE GENOMIC DNA]</scope>
    <source>
        <strain evidence="2 3">F</strain>
    </source>
</reference>
<evidence type="ECO:0000313" key="2">
    <source>
        <dbReference type="EMBL" id="PMD45480.1"/>
    </source>
</evidence>
<organism evidence="2 3">
    <name type="scientific">Hyaloscypha variabilis (strain UAMH 11265 / GT02V1 / F)</name>
    <name type="common">Meliniomyces variabilis</name>
    <dbReference type="NCBI Taxonomy" id="1149755"/>
    <lineage>
        <taxon>Eukaryota</taxon>
        <taxon>Fungi</taxon>
        <taxon>Dikarya</taxon>
        <taxon>Ascomycota</taxon>
        <taxon>Pezizomycotina</taxon>
        <taxon>Leotiomycetes</taxon>
        <taxon>Helotiales</taxon>
        <taxon>Hyaloscyphaceae</taxon>
        <taxon>Hyaloscypha</taxon>
        <taxon>Hyaloscypha variabilis</taxon>
    </lineage>
</organism>
<protein>
    <submittedName>
        <fullName evidence="2">Uncharacterized protein</fullName>
    </submittedName>
</protein>
<name>A0A2J6S3X6_HYAVF</name>
<feature type="compositionally biased region" description="Basic and acidic residues" evidence="1">
    <location>
        <begin position="130"/>
        <end position="147"/>
    </location>
</feature>
<evidence type="ECO:0000256" key="1">
    <source>
        <dbReference type="SAM" id="MobiDB-lite"/>
    </source>
</evidence>
<sequence>MIKGDLSERDCSATSQATNQALPMLEELRLNTPADLKTHASISYDTKTLQKAINDLCNNTKLETTERSINVARIVSSDLIIQQGFRDLLLASNEKVIINYMADQLNPRTCCIFTRKARRRSAFDSYSTKDYADADPDRETEPLKDGPQETIRQHLRK</sequence>
<feature type="region of interest" description="Disordered" evidence="1">
    <location>
        <begin position="125"/>
        <end position="157"/>
    </location>
</feature>
<evidence type="ECO:0000313" key="3">
    <source>
        <dbReference type="Proteomes" id="UP000235786"/>
    </source>
</evidence>
<accession>A0A2J6S3X6</accession>
<gene>
    <name evidence="2" type="ORF">L207DRAFT_524842</name>
</gene>
<dbReference type="EMBL" id="KZ613940">
    <property type="protein sequence ID" value="PMD45480.1"/>
    <property type="molecule type" value="Genomic_DNA"/>
</dbReference>